<keyword evidence="4" id="KW-0145">Chemotaxis</keyword>
<evidence type="ECO:0000256" key="4">
    <source>
        <dbReference type="PROSITE-ProRule" id="PRU00050"/>
    </source>
</evidence>
<dbReference type="EMBL" id="PKLZ01000015">
    <property type="protein sequence ID" value="PLW81287.1"/>
    <property type="molecule type" value="Genomic_DNA"/>
</dbReference>
<feature type="active site" evidence="4">
    <location>
        <position position="40"/>
    </location>
</feature>
<dbReference type="GO" id="GO:0006935">
    <property type="term" value="P:chemotaxis"/>
    <property type="evidence" value="ECO:0007669"/>
    <property type="project" value="UniProtKB-UniRule"/>
</dbReference>
<protein>
    <recommendedName>
        <fullName evidence="2">protein-glutamate methylesterase</fullName>
        <ecNumber evidence="2">3.1.1.61</ecNumber>
    </recommendedName>
</protein>
<dbReference type="GO" id="GO:0000156">
    <property type="term" value="F:phosphorelay response regulator activity"/>
    <property type="evidence" value="ECO:0007669"/>
    <property type="project" value="InterPro"/>
</dbReference>
<comment type="catalytic activity">
    <reaction evidence="3">
        <text>[protein]-L-glutamate 5-O-methyl ester + H2O = L-glutamyl-[protein] + methanol + H(+)</text>
        <dbReference type="Rhea" id="RHEA:23236"/>
        <dbReference type="Rhea" id="RHEA-COMP:10208"/>
        <dbReference type="Rhea" id="RHEA-COMP:10311"/>
        <dbReference type="ChEBI" id="CHEBI:15377"/>
        <dbReference type="ChEBI" id="CHEBI:15378"/>
        <dbReference type="ChEBI" id="CHEBI:17790"/>
        <dbReference type="ChEBI" id="CHEBI:29973"/>
        <dbReference type="ChEBI" id="CHEBI:82795"/>
        <dbReference type="EC" id="3.1.1.61"/>
    </reaction>
</comment>
<organism evidence="6 7">
    <name type="scientific">Kineobactrum sediminis</name>
    <dbReference type="NCBI Taxonomy" id="1905677"/>
    <lineage>
        <taxon>Bacteria</taxon>
        <taxon>Pseudomonadati</taxon>
        <taxon>Pseudomonadota</taxon>
        <taxon>Gammaproteobacteria</taxon>
        <taxon>Cellvibrionales</taxon>
        <taxon>Halieaceae</taxon>
        <taxon>Kineobactrum</taxon>
    </lineage>
</organism>
<dbReference type="RefSeq" id="WP_101522685.1">
    <property type="nucleotide sequence ID" value="NZ_PKLZ01000015.1"/>
</dbReference>
<evidence type="ECO:0000256" key="2">
    <source>
        <dbReference type="ARBA" id="ARBA00039140"/>
    </source>
</evidence>
<sequence length="344" mass="37302">MRDSERIVVVGCSAGGVESLIALVKGLPPELDASVFIVQHLSPNYRSALPEILSVHAPFPVKHPADGDHIEPRTIYVASPDHHLLLDNGHVLIKRGPKENRFRPSIDALFRSAAYSYGARVVGIVLSGALDDGTSGLWSIKRLGGITMVQLPTEAAFDSMPLSALSQVEIDHCLAAHDMGASLDSLQVPAQVDTSNAITVVERAGLETSIAGDGDAFRKGIMKAGELTPFTCPECHGVLVQIDEGGLLRYRCHTGHGYTRPALLSELVEKIEETYWISMRSLEEAAMLLEHTADTLSEQGNSSAAALFHEEACIATAESRELRETLLRRKRFTGENLFGEEKTD</sequence>
<dbReference type="InterPro" id="IPR035909">
    <property type="entry name" value="CheB_C"/>
</dbReference>
<dbReference type="PROSITE" id="PS50122">
    <property type="entry name" value="CHEB"/>
    <property type="match status" value="1"/>
</dbReference>
<dbReference type="SUPFAM" id="SSF52738">
    <property type="entry name" value="Methylesterase CheB, C-terminal domain"/>
    <property type="match status" value="1"/>
</dbReference>
<dbReference type="OrthoDB" id="9816309at2"/>
<evidence type="ECO:0000313" key="6">
    <source>
        <dbReference type="EMBL" id="PLW81287.1"/>
    </source>
</evidence>
<comment type="caution">
    <text evidence="6">The sequence shown here is derived from an EMBL/GenBank/DDBJ whole genome shotgun (WGS) entry which is preliminary data.</text>
</comment>
<dbReference type="Gene3D" id="3.40.50.180">
    <property type="entry name" value="Methylesterase CheB, C-terminal domain"/>
    <property type="match status" value="1"/>
</dbReference>
<evidence type="ECO:0000313" key="7">
    <source>
        <dbReference type="Proteomes" id="UP000234845"/>
    </source>
</evidence>
<feature type="active site" evidence="4">
    <location>
        <position position="13"/>
    </location>
</feature>
<dbReference type="PIRSF" id="PIRSF036461">
    <property type="entry name" value="Chmtx_methlestr"/>
    <property type="match status" value="1"/>
</dbReference>
<proteinExistence type="predicted"/>
<name>A0A2N5XYR0_9GAMM</name>
<dbReference type="GO" id="GO:0005737">
    <property type="term" value="C:cytoplasm"/>
    <property type="evidence" value="ECO:0007669"/>
    <property type="project" value="InterPro"/>
</dbReference>
<dbReference type="Pfam" id="PF01339">
    <property type="entry name" value="CheB_methylest"/>
    <property type="match status" value="1"/>
</dbReference>
<dbReference type="InterPro" id="IPR000673">
    <property type="entry name" value="Sig_transdc_resp-reg_Me-estase"/>
</dbReference>
<accession>A0A2N5XYR0</accession>
<feature type="domain" description="CheB-type methylesterase" evidence="5">
    <location>
        <begin position="1"/>
        <end position="183"/>
    </location>
</feature>
<dbReference type="CDD" id="cd16433">
    <property type="entry name" value="CheB"/>
    <property type="match status" value="1"/>
</dbReference>
<gene>
    <name evidence="6" type="ORF">CWI75_16815</name>
</gene>
<dbReference type="Proteomes" id="UP000234845">
    <property type="component" value="Unassembled WGS sequence"/>
</dbReference>
<keyword evidence="1 4" id="KW-0378">Hydrolase</keyword>
<evidence type="ECO:0000256" key="3">
    <source>
        <dbReference type="ARBA" id="ARBA00048267"/>
    </source>
</evidence>
<dbReference type="PANTHER" id="PTHR42872:SF6">
    <property type="entry name" value="PROTEIN-GLUTAMATE METHYLESTERASE_PROTEIN-GLUTAMINE GLUTAMINASE"/>
    <property type="match status" value="1"/>
</dbReference>
<evidence type="ECO:0000259" key="5">
    <source>
        <dbReference type="PROSITE" id="PS50122"/>
    </source>
</evidence>
<dbReference type="InterPro" id="IPR011247">
    <property type="entry name" value="Chemotax_prot-Glu_Me-esterase"/>
</dbReference>
<evidence type="ECO:0000256" key="1">
    <source>
        <dbReference type="ARBA" id="ARBA00022801"/>
    </source>
</evidence>
<keyword evidence="7" id="KW-1185">Reference proteome</keyword>
<feature type="active site" evidence="4">
    <location>
        <position position="132"/>
    </location>
</feature>
<dbReference type="GO" id="GO:0008984">
    <property type="term" value="F:protein-glutamate methylesterase activity"/>
    <property type="evidence" value="ECO:0007669"/>
    <property type="project" value="UniProtKB-EC"/>
</dbReference>
<dbReference type="PANTHER" id="PTHR42872">
    <property type="entry name" value="PROTEIN-GLUTAMATE METHYLESTERASE/PROTEIN-GLUTAMINE GLUTAMINASE"/>
    <property type="match status" value="1"/>
</dbReference>
<dbReference type="AlphaFoldDB" id="A0A2N5XYR0"/>
<dbReference type="EC" id="3.1.1.61" evidence="2"/>
<reference evidence="7" key="1">
    <citation type="submission" date="2017-11" db="EMBL/GenBank/DDBJ databases">
        <title>The draft genome sequence of Chromatocurvus sp. F02.</title>
        <authorList>
            <person name="Du Z.-J."/>
            <person name="Chang Y.-Q."/>
        </authorList>
    </citation>
    <scope>NUCLEOTIDE SEQUENCE [LARGE SCALE GENOMIC DNA]</scope>
    <source>
        <strain evidence="7">F02</strain>
    </source>
</reference>